<organism evidence="2 3">
    <name type="scientific">Aureimonas jatrophae</name>
    <dbReference type="NCBI Taxonomy" id="1166073"/>
    <lineage>
        <taxon>Bacteria</taxon>
        <taxon>Pseudomonadati</taxon>
        <taxon>Pseudomonadota</taxon>
        <taxon>Alphaproteobacteria</taxon>
        <taxon>Hyphomicrobiales</taxon>
        <taxon>Aurantimonadaceae</taxon>
        <taxon>Aureimonas</taxon>
    </lineage>
</organism>
<dbReference type="EMBL" id="FNIT01000004">
    <property type="protein sequence ID" value="SDO20938.1"/>
    <property type="molecule type" value="Genomic_DNA"/>
</dbReference>
<proteinExistence type="predicted"/>
<dbReference type="OrthoDB" id="9799041at2"/>
<dbReference type="Pfam" id="PF01037">
    <property type="entry name" value="AsnC_trans_reg"/>
    <property type="match status" value="1"/>
</dbReference>
<accession>A0A1H0HP51</accession>
<keyword evidence="3" id="KW-1185">Reference proteome</keyword>
<dbReference type="Gene3D" id="3.30.70.920">
    <property type="match status" value="1"/>
</dbReference>
<dbReference type="RefSeq" id="WP_090673036.1">
    <property type="nucleotide sequence ID" value="NZ_FNIT01000004.1"/>
</dbReference>
<dbReference type="Proteomes" id="UP000198793">
    <property type="component" value="Unassembled WGS sequence"/>
</dbReference>
<dbReference type="AlphaFoldDB" id="A0A1H0HP51"/>
<dbReference type="InterPro" id="IPR019887">
    <property type="entry name" value="Tscrpt_reg_AsnC/Lrp_C"/>
</dbReference>
<dbReference type="SUPFAM" id="SSF54909">
    <property type="entry name" value="Dimeric alpha+beta barrel"/>
    <property type="match status" value="1"/>
</dbReference>
<sequence>MQTIFVQFKCRPGAAYRVADRLVEEIEEISEVYSTSGHYDLIAKFYLDPERDIGHFVTERLQVLDGVSDTFTTVAFKAFGRG</sequence>
<dbReference type="InterPro" id="IPR011008">
    <property type="entry name" value="Dimeric_a/b-barrel"/>
</dbReference>
<gene>
    <name evidence="2" type="ORF">SAMN05192530_104204</name>
</gene>
<name>A0A1H0HP51_9HYPH</name>
<feature type="domain" description="Transcription regulator AsnC/Lrp ligand binding" evidence="1">
    <location>
        <begin position="6"/>
        <end position="77"/>
    </location>
</feature>
<evidence type="ECO:0000259" key="1">
    <source>
        <dbReference type="Pfam" id="PF01037"/>
    </source>
</evidence>
<protein>
    <submittedName>
        <fullName evidence="2">AsnC family protein</fullName>
    </submittedName>
</protein>
<reference evidence="2 3" key="1">
    <citation type="submission" date="2016-10" db="EMBL/GenBank/DDBJ databases">
        <authorList>
            <person name="de Groot N.N."/>
        </authorList>
    </citation>
    <scope>NUCLEOTIDE SEQUENCE [LARGE SCALE GENOMIC DNA]</scope>
    <source>
        <strain evidence="3">L7-484,KACC 16230,DSM 25025</strain>
    </source>
</reference>
<evidence type="ECO:0000313" key="3">
    <source>
        <dbReference type="Proteomes" id="UP000198793"/>
    </source>
</evidence>
<dbReference type="STRING" id="1166073.SAMN05192530_104204"/>
<evidence type="ECO:0000313" key="2">
    <source>
        <dbReference type="EMBL" id="SDO20938.1"/>
    </source>
</evidence>